<evidence type="ECO:0000313" key="10">
    <source>
        <dbReference type="Proteomes" id="UP000308121"/>
    </source>
</evidence>
<accession>A0A7Z8NT41</accession>
<feature type="transmembrane region" description="Helical" evidence="6">
    <location>
        <begin position="75"/>
        <end position="101"/>
    </location>
</feature>
<feature type="domain" description="ABC transmembrane type-1" evidence="8">
    <location>
        <begin position="27"/>
        <end position="206"/>
    </location>
</feature>
<dbReference type="Proteomes" id="UP000308121">
    <property type="component" value="Unassembled WGS sequence"/>
</dbReference>
<feature type="region of interest" description="Disordered" evidence="7">
    <location>
        <begin position="218"/>
        <end position="252"/>
    </location>
</feature>
<dbReference type="PROSITE" id="PS50928">
    <property type="entry name" value="ABC_TM1"/>
    <property type="match status" value="1"/>
</dbReference>
<dbReference type="Gene3D" id="1.10.3720.10">
    <property type="entry name" value="MetI-like"/>
    <property type="match status" value="1"/>
</dbReference>
<sequence length="252" mass="25687">MDVLQDAFTWLNDPLNWTGRDGVLALGADHLRISALAVLLAALVALPLGVWLGHRRRGGVVTVVAANTSRALPTFALLTIFASTGLFGATATVLAVAVFAVPPILSNTFTGLMEVDADVRDAARGVGMSGGRSLALVELPLALPLVGAGLRTATTQVLATVPLAALVGGSSLGSIIVQGMALQRYGQVVAGALLVAGLCLVVEGVLAAVQRALTPAPMRATSGRRRRRAPRAVSEPPGPAPAATGQQTVTRS</sequence>
<dbReference type="Pfam" id="PF00528">
    <property type="entry name" value="BPD_transp_1"/>
    <property type="match status" value="1"/>
</dbReference>
<keyword evidence="2 6" id="KW-0813">Transport</keyword>
<reference evidence="9 10" key="1">
    <citation type="submission" date="2019-05" db="EMBL/GenBank/DDBJ databases">
        <title>Genome sequence of Cellulomonas hominis strain CS1.</title>
        <authorList>
            <person name="Belmont J."/>
            <person name="Maclea K.S."/>
        </authorList>
    </citation>
    <scope>NUCLEOTIDE SEQUENCE [LARGE SCALE GENOMIC DNA]</scope>
    <source>
        <strain evidence="9 10">CS1</strain>
    </source>
</reference>
<dbReference type="CDD" id="cd06261">
    <property type="entry name" value="TM_PBP2"/>
    <property type="match status" value="1"/>
</dbReference>
<feature type="transmembrane region" description="Helical" evidence="6">
    <location>
        <begin position="188"/>
        <end position="209"/>
    </location>
</feature>
<evidence type="ECO:0000313" key="9">
    <source>
        <dbReference type="EMBL" id="TKR27272.1"/>
    </source>
</evidence>
<evidence type="ECO:0000256" key="5">
    <source>
        <dbReference type="ARBA" id="ARBA00023136"/>
    </source>
</evidence>
<evidence type="ECO:0000256" key="4">
    <source>
        <dbReference type="ARBA" id="ARBA00022989"/>
    </source>
</evidence>
<comment type="caution">
    <text evidence="9">The sequence shown here is derived from an EMBL/GenBank/DDBJ whole genome shotgun (WGS) entry which is preliminary data.</text>
</comment>
<dbReference type="OrthoDB" id="5244012at2"/>
<feature type="transmembrane region" description="Helical" evidence="6">
    <location>
        <begin position="133"/>
        <end position="150"/>
    </location>
</feature>
<feature type="compositionally biased region" description="Low complexity" evidence="7">
    <location>
        <begin position="231"/>
        <end position="252"/>
    </location>
</feature>
<gene>
    <name evidence="9" type="ORF">FA014_01405</name>
</gene>
<organism evidence="9 10">
    <name type="scientific">Cellulomonas hominis</name>
    <dbReference type="NCBI Taxonomy" id="156981"/>
    <lineage>
        <taxon>Bacteria</taxon>
        <taxon>Bacillati</taxon>
        <taxon>Actinomycetota</taxon>
        <taxon>Actinomycetes</taxon>
        <taxon>Micrococcales</taxon>
        <taxon>Cellulomonadaceae</taxon>
        <taxon>Cellulomonas</taxon>
    </lineage>
</organism>
<evidence type="ECO:0000259" key="8">
    <source>
        <dbReference type="PROSITE" id="PS50928"/>
    </source>
</evidence>
<dbReference type="PANTHER" id="PTHR30177:SF33">
    <property type="entry name" value="POSSIBLE OSMOPROTECTANT (GLYCINE BETAINE_CARNITINE_CHOLINE_L-PROLINE) TRANSPORT INTEGRAL MEMBRANE PROTEIN ABC TRANSPORTER PROZ"/>
    <property type="match status" value="1"/>
</dbReference>
<dbReference type="AlphaFoldDB" id="A0A7Z8NT41"/>
<evidence type="ECO:0000256" key="1">
    <source>
        <dbReference type="ARBA" id="ARBA00004141"/>
    </source>
</evidence>
<dbReference type="GO" id="GO:0055085">
    <property type="term" value="P:transmembrane transport"/>
    <property type="evidence" value="ECO:0007669"/>
    <property type="project" value="InterPro"/>
</dbReference>
<name>A0A7Z8NT41_9CELL</name>
<comment type="subcellular location">
    <subcellularLocation>
        <location evidence="6">Cell membrane</location>
        <topology evidence="6">Multi-pass membrane protein</topology>
    </subcellularLocation>
    <subcellularLocation>
        <location evidence="1">Membrane</location>
        <topology evidence="1">Multi-pass membrane protein</topology>
    </subcellularLocation>
</comment>
<dbReference type="InterPro" id="IPR000515">
    <property type="entry name" value="MetI-like"/>
</dbReference>
<evidence type="ECO:0000256" key="6">
    <source>
        <dbReference type="RuleBase" id="RU363032"/>
    </source>
</evidence>
<dbReference type="EMBL" id="SZYE01000004">
    <property type="protein sequence ID" value="TKR27272.1"/>
    <property type="molecule type" value="Genomic_DNA"/>
</dbReference>
<proteinExistence type="inferred from homology"/>
<dbReference type="GO" id="GO:0031460">
    <property type="term" value="P:glycine betaine transport"/>
    <property type="evidence" value="ECO:0007669"/>
    <property type="project" value="TreeGrafter"/>
</dbReference>
<keyword evidence="4 6" id="KW-1133">Transmembrane helix</keyword>
<feature type="transmembrane region" description="Helical" evidence="6">
    <location>
        <begin position="157"/>
        <end position="182"/>
    </location>
</feature>
<keyword evidence="5 6" id="KW-0472">Membrane</keyword>
<dbReference type="InterPro" id="IPR051204">
    <property type="entry name" value="ABC_transp_perm/SBD"/>
</dbReference>
<dbReference type="RefSeq" id="WP_154727925.1">
    <property type="nucleotide sequence ID" value="NZ_SZYE01000004.1"/>
</dbReference>
<evidence type="ECO:0000256" key="2">
    <source>
        <dbReference type="ARBA" id="ARBA00022448"/>
    </source>
</evidence>
<keyword evidence="3 6" id="KW-0812">Transmembrane</keyword>
<dbReference type="PANTHER" id="PTHR30177">
    <property type="entry name" value="GLYCINE BETAINE/L-PROLINE TRANSPORT SYSTEM PERMEASE PROTEIN PROW"/>
    <property type="match status" value="1"/>
</dbReference>
<feature type="transmembrane region" description="Helical" evidence="6">
    <location>
        <begin position="33"/>
        <end position="54"/>
    </location>
</feature>
<dbReference type="GO" id="GO:0005886">
    <property type="term" value="C:plasma membrane"/>
    <property type="evidence" value="ECO:0007669"/>
    <property type="project" value="UniProtKB-SubCell"/>
</dbReference>
<protein>
    <submittedName>
        <fullName evidence="9">ABC transporter permease</fullName>
    </submittedName>
</protein>
<evidence type="ECO:0000256" key="3">
    <source>
        <dbReference type="ARBA" id="ARBA00022692"/>
    </source>
</evidence>
<dbReference type="InterPro" id="IPR035906">
    <property type="entry name" value="MetI-like_sf"/>
</dbReference>
<dbReference type="SUPFAM" id="SSF161098">
    <property type="entry name" value="MetI-like"/>
    <property type="match status" value="1"/>
</dbReference>
<comment type="similarity">
    <text evidence="6">Belongs to the binding-protein-dependent transport system permease family.</text>
</comment>
<evidence type="ECO:0000256" key="7">
    <source>
        <dbReference type="SAM" id="MobiDB-lite"/>
    </source>
</evidence>